<comment type="caution">
    <text evidence="11">The sequence shown here is derived from an EMBL/GenBank/DDBJ whole genome shotgun (WGS) entry which is preliminary data.</text>
</comment>
<comment type="similarity">
    <text evidence="2">Belongs to the ABC transporter superfamily.</text>
</comment>
<dbReference type="Pfam" id="PF08352">
    <property type="entry name" value="oligo_HPY"/>
    <property type="match status" value="1"/>
</dbReference>
<evidence type="ECO:0000313" key="12">
    <source>
        <dbReference type="Proteomes" id="UP001232445"/>
    </source>
</evidence>
<keyword evidence="3" id="KW-0813">Transport</keyword>
<evidence type="ECO:0000256" key="6">
    <source>
        <dbReference type="ARBA" id="ARBA00022741"/>
    </source>
</evidence>
<keyword evidence="12" id="KW-1185">Reference proteome</keyword>
<keyword evidence="4" id="KW-1003">Cell membrane</keyword>
<dbReference type="InterPro" id="IPR003439">
    <property type="entry name" value="ABC_transporter-like_ATP-bd"/>
</dbReference>
<dbReference type="InterPro" id="IPR050388">
    <property type="entry name" value="ABC_Ni/Peptide_Import"/>
</dbReference>
<dbReference type="SMART" id="SM00382">
    <property type="entry name" value="AAA"/>
    <property type="match status" value="1"/>
</dbReference>
<dbReference type="PANTHER" id="PTHR43297:SF14">
    <property type="entry name" value="ATPASE AAA-TYPE CORE DOMAIN-CONTAINING PROTEIN"/>
    <property type="match status" value="1"/>
</dbReference>
<dbReference type="EMBL" id="JAUSUQ010000006">
    <property type="protein sequence ID" value="MDQ0339052.1"/>
    <property type="molecule type" value="Genomic_DNA"/>
</dbReference>
<evidence type="ECO:0000256" key="4">
    <source>
        <dbReference type="ARBA" id="ARBA00022475"/>
    </source>
</evidence>
<dbReference type="Gene3D" id="3.40.50.300">
    <property type="entry name" value="P-loop containing nucleotide triphosphate hydrolases"/>
    <property type="match status" value="1"/>
</dbReference>
<dbReference type="GO" id="GO:0005524">
    <property type="term" value="F:ATP binding"/>
    <property type="evidence" value="ECO:0007669"/>
    <property type="project" value="UniProtKB-KW"/>
</dbReference>
<dbReference type="NCBIfam" id="TIGR01727">
    <property type="entry name" value="oligo_HPY"/>
    <property type="match status" value="1"/>
</dbReference>
<dbReference type="Proteomes" id="UP001232445">
    <property type="component" value="Unassembled WGS sequence"/>
</dbReference>
<evidence type="ECO:0000256" key="7">
    <source>
        <dbReference type="ARBA" id="ARBA00022840"/>
    </source>
</evidence>
<dbReference type="PANTHER" id="PTHR43297">
    <property type="entry name" value="OLIGOPEPTIDE TRANSPORT ATP-BINDING PROTEIN APPD"/>
    <property type="match status" value="1"/>
</dbReference>
<dbReference type="InterPro" id="IPR027417">
    <property type="entry name" value="P-loop_NTPase"/>
</dbReference>
<dbReference type="SUPFAM" id="SSF52540">
    <property type="entry name" value="P-loop containing nucleoside triphosphate hydrolases"/>
    <property type="match status" value="1"/>
</dbReference>
<keyword evidence="7 11" id="KW-0067">ATP-binding</keyword>
<dbReference type="RefSeq" id="WP_307338439.1">
    <property type="nucleotide sequence ID" value="NZ_JAUSUQ010000006.1"/>
</dbReference>
<evidence type="ECO:0000259" key="10">
    <source>
        <dbReference type="PROSITE" id="PS50893"/>
    </source>
</evidence>
<keyword evidence="5" id="KW-0997">Cell inner membrane</keyword>
<evidence type="ECO:0000256" key="9">
    <source>
        <dbReference type="ARBA" id="ARBA00023136"/>
    </source>
</evidence>
<proteinExistence type="inferred from homology"/>
<dbReference type="Pfam" id="PF00005">
    <property type="entry name" value="ABC_tran"/>
    <property type="match status" value="1"/>
</dbReference>
<keyword evidence="9" id="KW-0472">Membrane</keyword>
<gene>
    <name evidence="11" type="ORF">J2S00_001838</name>
</gene>
<dbReference type="InterPro" id="IPR003593">
    <property type="entry name" value="AAA+_ATPase"/>
</dbReference>
<evidence type="ECO:0000313" key="11">
    <source>
        <dbReference type="EMBL" id="MDQ0339052.1"/>
    </source>
</evidence>
<evidence type="ECO:0000256" key="1">
    <source>
        <dbReference type="ARBA" id="ARBA00004202"/>
    </source>
</evidence>
<dbReference type="PROSITE" id="PS00211">
    <property type="entry name" value="ABC_TRANSPORTER_1"/>
    <property type="match status" value="1"/>
</dbReference>
<dbReference type="InterPro" id="IPR017871">
    <property type="entry name" value="ABC_transporter-like_CS"/>
</dbReference>
<evidence type="ECO:0000256" key="3">
    <source>
        <dbReference type="ARBA" id="ARBA00022448"/>
    </source>
</evidence>
<organism evidence="11 12">
    <name type="scientific">Caldalkalibacillus uzonensis</name>
    <dbReference type="NCBI Taxonomy" id="353224"/>
    <lineage>
        <taxon>Bacteria</taxon>
        <taxon>Bacillati</taxon>
        <taxon>Bacillota</taxon>
        <taxon>Bacilli</taxon>
        <taxon>Bacillales</taxon>
        <taxon>Bacillaceae</taxon>
        <taxon>Caldalkalibacillus</taxon>
    </lineage>
</organism>
<comment type="subcellular location">
    <subcellularLocation>
        <location evidence="1">Cell membrane</location>
        <topology evidence="1">Peripheral membrane protein</topology>
    </subcellularLocation>
</comment>
<keyword evidence="6" id="KW-0547">Nucleotide-binding</keyword>
<sequence>MTSDLKEMTGVPTQQLNLGPPEKQRIEQSVLKLQNVSIVFHHKHHLPQTLVHHLTLDIRAGETFALVGESGSGKSITALSVIGLLPPSMSVGGERLLFKETDLLQLTEKEHRRLRHKEIAFVFQDYRSSFTPFLTIGKQMVETIQTHLHVKRKIAKELALSALKRVGLPAERAFASYPFQLSGGQLQRAALATALMLRPSLLIADEPSTALDVLSAQHVLALLQKLKQETQCAVLLISHNLNDVLKWADRIGIMYGGMLVEQGDKDCIQHNPQHPYTQLLLQSKPSLSSPPKRLVTIPGEPGLVADQGCPFALRCPYAIDQCHTTPPVRTLIHDHHEASCHLFDVPLEKSTKQEKGLG</sequence>
<keyword evidence="8" id="KW-1278">Translocase</keyword>
<feature type="domain" description="ABC transporter" evidence="10">
    <location>
        <begin position="31"/>
        <end position="281"/>
    </location>
</feature>
<name>A0ABU0CRK2_9BACI</name>
<dbReference type="InterPro" id="IPR013563">
    <property type="entry name" value="Oligopep_ABC_C"/>
</dbReference>
<dbReference type="CDD" id="cd03257">
    <property type="entry name" value="ABC_NikE_OppD_transporters"/>
    <property type="match status" value="1"/>
</dbReference>
<accession>A0ABU0CRK2</accession>
<evidence type="ECO:0000256" key="5">
    <source>
        <dbReference type="ARBA" id="ARBA00022519"/>
    </source>
</evidence>
<evidence type="ECO:0000256" key="8">
    <source>
        <dbReference type="ARBA" id="ARBA00022967"/>
    </source>
</evidence>
<reference evidence="11 12" key="1">
    <citation type="submission" date="2023-07" db="EMBL/GenBank/DDBJ databases">
        <title>Genomic Encyclopedia of Type Strains, Phase IV (KMG-IV): sequencing the most valuable type-strain genomes for metagenomic binning, comparative biology and taxonomic classification.</title>
        <authorList>
            <person name="Goeker M."/>
        </authorList>
    </citation>
    <scope>NUCLEOTIDE SEQUENCE [LARGE SCALE GENOMIC DNA]</scope>
    <source>
        <strain evidence="11 12">DSM 17740</strain>
    </source>
</reference>
<dbReference type="PROSITE" id="PS50893">
    <property type="entry name" value="ABC_TRANSPORTER_2"/>
    <property type="match status" value="1"/>
</dbReference>
<evidence type="ECO:0000256" key="2">
    <source>
        <dbReference type="ARBA" id="ARBA00005417"/>
    </source>
</evidence>
<protein>
    <submittedName>
        <fullName evidence="11">Oligopeptide/dipeptide ABC transporter ATP-binding protein</fullName>
    </submittedName>
</protein>